<gene>
    <name evidence="2" type="ORF">SAMN05216418_1304</name>
</gene>
<dbReference type="InterPro" id="IPR018656">
    <property type="entry name" value="DUF2087"/>
</dbReference>
<dbReference type="Pfam" id="PF09860">
    <property type="entry name" value="DUF2087"/>
    <property type="match status" value="1"/>
</dbReference>
<dbReference type="EMBL" id="FMYG01000002">
    <property type="protein sequence ID" value="SDB94691.1"/>
    <property type="molecule type" value="Genomic_DNA"/>
</dbReference>
<reference evidence="2 3" key="1">
    <citation type="submission" date="2016-09" db="EMBL/GenBank/DDBJ databases">
        <authorList>
            <person name="Capua I."/>
            <person name="De Benedictis P."/>
            <person name="Joannis T."/>
            <person name="Lombin L.H."/>
            <person name="Cattoli G."/>
        </authorList>
    </citation>
    <scope>NUCLEOTIDE SEQUENCE [LARGE SCALE GENOMIC DNA]</scope>
    <source>
        <strain evidence="2 3">NIO-1002</strain>
    </source>
</reference>
<feature type="domain" description="DUF2087" evidence="1">
    <location>
        <begin position="94"/>
        <end position="162"/>
    </location>
</feature>
<evidence type="ECO:0000313" key="2">
    <source>
        <dbReference type="EMBL" id="SDB94691.1"/>
    </source>
</evidence>
<dbReference type="OrthoDB" id="529288at2"/>
<dbReference type="AlphaFoldDB" id="A0A1G6HKH1"/>
<name>A0A1G6HKH1_9MICO</name>
<evidence type="ECO:0000259" key="1">
    <source>
        <dbReference type="Pfam" id="PF09860"/>
    </source>
</evidence>
<organism evidence="2 3">
    <name type="scientific">Microbacterium enclense</name>
    <dbReference type="NCBI Taxonomy" id="993073"/>
    <lineage>
        <taxon>Bacteria</taxon>
        <taxon>Bacillati</taxon>
        <taxon>Actinomycetota</taxon>
        <taxon>Actinomycetes</taxon>
        <taxon>Micrococcales</taxon>
        <taxon>Microbacteriaceae</taxon>
        <taxon>Microbacterium</taxon>
    </lineage>
</organism>
<evidence type="ECO:0000313" key="3">
    <source>
        <dbReference type="Proteomes" id="UP000183203"/>
    </source>
</evidence>
<dbReference type="Proteomes" id="UP000183203">
    <property type="component" value="Unassembled WGS sequence"/>
</dbReference>
<dbReference type="STRING" id="993073.AS029_05275"/>
<protein>
    <recommendedName>
        <fullName evidence="1">DUF2087 domain-containing protein</fullName>
    </recommendedName>
</protein>
<accession>A0A1G6HKH1</accession>
<proteinExistence type="predicted"/>
<sequence>MSENSWRGIVAALADDRAREVYAHLVLGDSIDMALAPLSPGRRRRVLDTLQSARLVAPIDGGWRVEAEVFRSALAAVPSAVRPAGVDRFFANGRLTVYPSRAADREAVLAHIAERLMTPGRTVTETEVTEKLAVMVDDPVSMRRHLVDAGLLVRSRDGRVYRLAP</sequence>
<dbReference type="RefSeq" id="WP_058231525.1">
    <property type="nucleotide sequence ID" value="NZ_FMYG01000002.1"/>
</dbReference>